<gene>
    <name evidence="1" type="ORF">CFAM422_006510</name>
</gene>
<organism evidence="1 2">
    <name type="scientific">Trichoderma lentiforme</name>
    <dbReference type="NCBI Taxonomy" id="1567552"/>
    <lineage>
        <taxon>Eukaryota</taxon>
        <taxon>Fungi</taxon>
        <taxon>Dikarya</taxon>
        <taxon>Ascomycota</taxon>
        <taxon>Pezizomycotina</taxon>
        <taxon>Sordariomycetes</taxon>
        <taxon>Hypocreomycetidae</taxon>
        <taxon>Hypocreales</taxon>
        <taxon>Hypocreaceae</taxon>
        <taxon>Trichoderma</taxon>
    </lineage>
</organism>
<dbReference type="EMBL" id="QLNT01000010">
    <property type="protein sequence ID" value="KAF3071725.1"/>
    <property type="molecule type" value="Genomic_DNA"/>
</dbReference>
<dbReference type="AlphaFoldDB" id="A0A9P4XFK0"/>
<reference evidence="1 2" key="1">
    <citation type="submission" date="2018-06" db="EMBL/GenBank/DDBJ databases">
        <title>Genome analysis of cellulolytic fungus Trichoderma lentiforme CFAM-422.</title>
        <authorList>
            <person name="Steindorff A.S."/>
            <person name="Formighieri E.F."/>
            <person name="Midorikawa G.E.O."/>
            <person name="Tamietti M.S."/>
            <person name="Ramos E.Z."/>
            <person name="Silva A.S."/>
            <person name="Bon E.P.S."/>
            <person name="Mendes T.D."/>
            <person name="Damaso M.C.T."/>
            <person name="Favaro L.C.L."/>
        </authorList>
    </citation>
    <scope>NUCLEOTIDE SEQUENCE [LARGE SCALE GENOMIC DNA]</scope>
    <source>
        <strain evidence="1 2">CFAM-422</strain>
    </source>
</reference>
<evidence type="ECO:0000313" key="2">
    <source>
        <dbReference type="Proteomes" id="UP000801864"/>
    </source>
</evidence>
<keyword evidence="2" id="KW-1185">Reference proteome</keyword>
<protein>
    <submittedName>
        <fullName evidence="1">Uncharacterized protein</fullName>
    </submittedName>
</protein>
<sequence length="164" mass="17919">MTQERCDMSEEKYAACKGVVTAAGDAGRSNFGAGSWGRARIDLGLPSLQLCDWLGDAFWRLHGVDELKAQRADGEAISSLWLGRSWWLSADLLCDGRHRVLIGRLAESMQGTKACSLQRPASSPQGGRALSDWNWTYCNQLGVINSTILDLDSTKPQPTCMSVI</sequence>
<dbReference type="Proteomes" id="UP000801864">
    <property type="component" value="Unassembled WGS sequence"/>
</dbReference>
<evidence type="ECO:0000313" key="1">
    <source>
        <dbReference type="EMBL" id="KAF3071725.1"/>
    </source>
</evidence>
<comment type="caution">
    <text evidence="1">The sequence shown here is derived from an EMBL/GenBank/DDBJ whole genome shotgun (WGS) entry which is preliminary data.</text>
</comment>
<accession>A0A9P4XFK0</accession>
<name>A0A9P4XFK0_9HYPO</name>
<proteinExistence type="predicted"/>